<evidence type="ECO:0000313" key="5">
    <source>
        <dbReference type="Proteomes" id="UP001612741"/>
    </source>
</evidence>
<dbReference type="Proteomes" id="UP001612741">
    <property type="component" value="Unassembled WGS sequence"/>
</dbReference>
<sequence length="388" mass="40207">MPDRAAPADLRRLAGLAREYGTPLYAFDLDRVRAQVAGLRAALPEGVGVLYSVKANPLPRICAVLAGLGLGAEVASPGELRAALAAGFGAEQILVSGPYKHPGLLTVPGVRVSVDSVSELAQLADRGTAHALLLRVRPDFAPACGIPMGPVSRFGIPAAELAHAGAILRGSDLDVIGFHVYPGSQNLRAADAVANLRNAYELTVRAAGSTGVDPRVLDLGGGFGIPYGPREPRPLDLGPVGDELARIQSCAPGVDLLLELGRYLVAAAGWYVTRVVAEQHYDGRVGVVVDGGTHHRPDLCGLDLARASFPPLLLGSPAGPGRTTDVTGCLCLPWDVLAEGVTMPAVQAGDLLAFANSGAYGLSAAPHSFISHPPPAQITFDRSRAEHV</sequence>
<keyword evidence="5" id="KW-1185">Reference proteome</keyword>
<dbReference type="PANTHER" id="PTHR43727:SF2">
    <property type="entry name" value="GROUP IV DECARBOXYLASE"/>
    <property type="match status" value="1"/>
</dbReference>
<dbReference type="EMBL" id="JBITGY010000013">
    <property type="protein sequence ID" value="MFI6503979.1"/>
    <property type="molecule type" value="Genomic_DNA"/>
</dbReference>
<dbReference type="Pfam" id="PF02784">
    <property type="entry name" value="Orn_Arg_deC_N"/>
    <property type="match status" value="1"/>
</dbReference>
<dbReference type="InterPro" id="IPR022644">
    <property type="entry name" value="De-COase2_N"/>
</dbReference>
<evidence type="ECO:0000259" key="3">
    <source>
        <dbReference type="Pfam" id="PF02784"/>
    </source>
</evidence>
<organism evidence="4 5">
    <name type="scientific">Nonomuraea typhae</name>
    <dbReference type="NCBI Taxonomy" id="2603600"/>
    <lineage>
        <taxon>Bacteria</taxon>
        <taxon>Bacillati</taxon>
        <taxon>Actinomycetota</taxon>
        <taxon>Actinomycetes</taxon>
        <taxon>Streptosporangiales</taxon>
        <taxon>Streptosporangiaceae</taxon>
        <taxon>Nonomuraea</taxon>
    </lineage>
</organism>
<dbReference type="Gene3D" id="2.40.37.10">
    <property type="entry name" value="Lyase, Ornithine Decarboxylase, Chain A, domain 1"/>
    <property type="match status" value="1"/>
</dbReference>
<keyword evidence="2" id="KW-0663">Pyridoxal phosphate</keyword>
<dbReference type="SUPFAM" id="SSF50621">
    <property type="entry name" value="Alanine racemase C-terminal domain-like"/>
    <property type="match status" value="1"/>
</dbReference>
<proteinExistence type="predicted"/>
<dbReference type="Gene3D" id="3.20.20.10">
    <property type="entry name" value="Alanine racemase"/>
    <property type="match status" value="1"/>
</dbReference>
<dbReference type="RefSeq" id="WP_397089739.1">
    <property type="nucleotide sequence ID" value="NZ_JBITGY010000013.1"/>
</dbReference>
<dbReference type="InterPro" id="IPR022657">
    <property type="entry name" value="De-COase2_CS"/>
</dbReference>
<gene>
    <name evidence="4" type="ORF">ACIBG2_41800</name>
</gene>
<dbReference type="SUPFAM" id="SSF51419">
    <property type="entry name" value="PLP-binding barrel"/>
    <property type="match status" value="1"/>
</dbReference>
<accession>A0ABW7Z714</accession>
<protein>
    <submittedName>
        <fullName evidence="4">Diaminopimelate decarboxylase</fullName>
    </submittedName>
</protein>
<reference evidence="4 5" key="1">
    <citation type="submission" date="2024-10" db="EMBL/GenBank/DDBJ databases">
        <title>The Natural Products Discovery Center: Release of the First 8490 Sequenced Strains for Exploring Actinobacteria Biosynthetic Diversity.</title>
        <authorList>
            <person name="Kalkreuter E."/>
            <person name="Kautsar S.A."/>
            <person name="Yang D."/>
            <person name="Bader C.D."/>
            <person name="Teijaro C.N."/>
            <person name="Fluegel L."/>
            <person name="Davis C.M."/>
            <person name="Simpson J.R."/>
            <person name="Lauterbach L."/>
            <person name="Steele A.D."/>
            <person name="Gui C."/>
            <person name="Meng S."/>
            <person name="Li G."/>
            <person name="Viehrig K."/>
            <person name="Ye F."/>
            <person name="Su P."/>
            <person name="Kiefer A.F."/>
            <person name="Nichols A."/>
            <person name="Cepeda A.J."/>
            <person name="Yan W."/>
            <person name="Fan B."/>
            <person name="Jiang Y."/>
            <person name="Adhikari A."/>
            <person name="Zheng C.-J."/>
            <person name="Schuster L."/>
            <person name="Cowan T.M."/>
            <person name="Smanski M.J."/>
            <person name="Chevrette M.G."/>
            <person name="De Carvalho L.P.S."/>
            <person name="Shen B."/>
        </authorList>
    </citation>
    <scope>NUCLEOTIDE SEQUENCE [LARGE SCALE GENOMIC DNA]</scope>
    <source>
        <strain evidence="4 5">NPDC050545</strain>
    </source>
</reference>
<dbReference type="InterPro" id="IPR029066">
    <property type="entry name" value="PLP-binding_barrel"/>
</dbReference>
<dbReference type="PROSITE" id="PS00879">
    <property type="entry name" value="ODR_DC_2_2"/>
    <property type="match status" value="1"/>
</dbReference>
<name>A0ABW7Z714_9ACTN</name>
<dbReference type="InterPro" id="IPR000183">
    <property type="entry name" value="Orn/DAP/Arg_de-COase"/>
</dbReference>
<dbReference type="InterPro" id="IPR009006">
    <property type="entry name" value="Ala_racemase/Decarboxylase_C"/>
</dbReference>
<dbReference type="PRINTS" id="PR01179">
    <property type="entry name" value="ODADCRBXLASE"/>
</dbReference>
<comment type="caution">
    <text evidence="4">The sequence shown here is derived from an EMBL/GenBank/DDBJ whole genome shotgun (WGS) entry which is preliminary data.</text>
</comment>
<evidence type="ECO:0000313" key="4">
    <source>
        <dbReference type="EMBL" id="MFI6503979.1"/>
    </source>
</evidence>
<feature type="domain" description="Orn/DAP/Arg decarboxylase 2 N-terminal" evidence="3">
    <location>
        <begin position="30"/>
        <end position="266"/>
    </location>
</feature>
<evidence type="ECO:0000256" key="1">
    <source>
        <dbReference type="ARBA" id="ARBA00001933"/>
    </source>
</evidence>
<evidence type="ECO:0000256" key="2">
    <source>
        <dbReference type="ARBA" id="ARBA00022898"/>
    </source>
</evidence>
<comment type="cofactor">
    <cofactor evidence="1">
        <name>pyridoxal 5'-phosphate</name>
        <dbReference type="ChEBI" id="CHEBI:597326"/>
    </cofactor>
</comment>
<dbReference type="PANTHER" id="PTHR43727">
    <property type="entry name" value="DIAMINOPIMELATE DECARBOXYLASE"/>
    <property type="match status" value="1"/>
</dbReference>